<name>A0A1H2X3D7_9RHOB</name>
<dbReference type="GO" id="GO:0000160">
    <property type="term" value="P:phosphorelay signal transduction system"/>
    <property type="evidence" value="ECO:0007669"/>
    <property type="project" value="UniProtKB-KW"/>
</dbReference>
<dbReference type="STRING" id="564137.SAMN04488238_10448"/>
<dbReference type="EMBL" id="FNOM01000004">
    <property type="protein sequence ID" value="SDW87297.1"/>
    <property type="molecule type" value="Genomic_DNA"/>
</dbReference>
<keyword evidence="4" id="KW-1185">Reference proteome</keyword>
<dbReference type="AlphaFoldDB" id="A0A1H2X3D7"/>
<evidence type="ECO:0000313" key="4">
    <source>
        <dbReference type="Proteomes" id="UP000198539"/>
    </source>
</evidence>
<dbReference type="Gene3D" id="1.20.120.160">
    <property type="entry name" value="HPT domain"/>
    <property type="match status" value="1"/>
</dbReference>
<dbReference type="GO" id="GO:0004672">
    <property type="term" value="F:protein kinase activity"/>
    <property type="evidence" value="ECO:0007669"/>
    <property type="project" value="UniProtKB-ARBA"/>
</dbReference>
<protein>
    <submittedName>
        <fullName evidence="3">Hpt domain-containing protein</fullName>
    </submittedName>
</protein>
<accession>A0A1H2X3D7</accession>
<evidence type="ECO:0000313" key="3">
    <source>
        <dbReference type="EMBL" id="SDW87297.1"/>
    </source>
</evidence>
<proteinExistence type="predicted"/>
<organism evidence="3 4">
    <name type="scientific">Roseicitreum antarcticum</name>
    <dbReference type="NCBI Taxonomy" id="564137"/>
    <lineage>
        <taxon>Bacteria</taxon>
        <taxon>Pseudomonadati</taxon>
        <taxon>Pseudomonadota</taxon>
        <taxon>Alphaproteobacteria</taxon>
        <taxon>Rhodobacterales</taxon>
        <taxon>Paracoccaceae</taxon>
        <taxon>Roseicitreum</taxon>
    </lineage>
</organism>
<dbReference type="Pfam" id="PF01627">
    <property type="entry name" value="Hpt"/>
    <property type="match status" value="1"/>
</dbReference>
<dbReference type="RefSeq" id="WP_092887264.1">
    <property type="nucleotide sequence ID" value="NZ_CP061498.1"/>
</dbReference>
<sequence length="122" mass="13060">MINWDRLEELQTDVGADAFGPLSAIFLEEVDEAVLTLRGTAGGRPANQEERFHALKGAALTLGFDVLAAACAGAEAQAARGLDAAAHVPEITRLYAESRRLFMQDMARQGTDCAAARTHCMI</sequence>
<keyword evidence="1" id="KW-0902">Two-component regulatory system</keyword>
<dbReference type="InterPro" id="IPR008207">
    <property type="entry name" value="Sig_transdc_His_kin_Hpt_dom"/>
</dbReference>
<feature type="domain" description="HPt" evidence="2">
    <location>
        <begin position="24"/>
        <end position="97"/>
    </location>
</feature>
<evidence type="ECO:0000259" key="2">
    <source>
        <dbReference type="Pfam" id="PF01627"/>
    </source>
</evidence>
<dbReference type="OrthoDB" id="7867809at2"/>
<dbReference type="InterPro" id="IPR036641">
    <property type="entry name" value="HPT_dom_sf"/>
</dbReference>
<dbReference type="Proteomes" id="UP000198539">
    <property type="component" value="Unassembled WGS sequence"/>
</dbReference>
<reference evidence="3 4" key="1">
    <citation type="submission" date="2016-10" db="EMBL/GenBank/DDBJ databases">
        <authorList>
            <person name="de Groot N.N."/>
        </authorList>
    </citation>
    <scope>NUCLEOTIDE SEQUENCE [LARGE SCALE GENOMIC DNA]</scope>
    <source>
        <strain evidence="3 4">CGMCC 1.8894</strain>
    </source>
</reference>
<evidence type="ECO:0000256" key="1">
    <source>
        <dbReference type="ARBA" id="ARBA00023012"/>
    </source>
</evidence>
<gene>
    <name evidence="3" type="ORF">SAMN04488238_10448</name>
</gene>
<dbReference type="SUPFAM" id="SSF47226">
    <property type="entry name" value="Histidine-containing phosphotransfer domain, HPT domain"/>
    <property type="match status" value="1"/>
</dbReference>